<dbReference type="AlphaFoldDB" id="A0AAW1QJW0"/>
<comment type="subcellular location">
    <subcellularLocation>
        <location evidence="1 6">Membrane</location>
        <topology evidence="1 6">Multi-pass membrane protein</topology>
    </subcellularLocation>
</comment>
<dbReference type="Proteomes" id="UP001445335">
    <property type="component" value="Unassembled WGS sequence"/>
</dbReference>
<comment type="caution">
    <text evidence="9">The sequence shown here is derived from an EMBL/GenBank/DDBJ whole genome shotgun (WGS) entry which is preliminary data.</text>
</comment>
<evidence type="ECO:0000313" key="9">
    <source>
        <dbReference type="EMBL" id="KAK9821756.1"/>
    </source>
</evidence>
<keyword evidence="4 7" id="KW-1133">Transmembrane helix</keyword>
<keyword evidence="3 6" id="KW-0812">Transmembrane</keyword>
<sequence length="279" mass="30886">MQLVLTHMHDLTGLPWWASIMAATVALRLLIFPIQVWAMKNTRKLAIAKPEVQKAADWFREESTRPGVDVRQLKQQYFTRIQAVYAKHKANPVTAFTPILIQGPLLIGAFTGLRALAQHKVPSFVEGGALWFPDLSMPDPIYGLPVLTASVFLLMVELNASDGMEGHDAEMIQRMKIFMRFFAPLLVVMGGTLPAGVWMYWCTTNVWSIAQARLLRLAPVRSVLGLWPAEKARAAAAAPQLDSATLAAAAALQGKKACSEQLCRARTRNGQRESLRNGR</sequence>
<evidence type="ECO:0000256" key="2">
    <source>
        <dbReference type="ARBA" id="ARBA00010583"/>
    </source>
</evidence>
<organism evidence="9 10">
    <name type="scientific">Elliptochloris bilobata</name>
    <dbReference type="NCBI Taxonomy" id="381761"/>
    <lineage>
        <taxon>Eukaryota</taxon>
        <taxon>Viridiplantae</taxon>
        <taxon>Chlorophyta</taxon>
        <taxon>core chlorophytes</taxon>
        <taxon>Trebouxiophyceae</taxon>
        <taxon>Trebouxiophyceae incertae sedis</taxon>
        <taxon>Elliptochloris clade</taxon>
        <taxon>Elliptochloris</taxon>
    </lineage>
</organism>
<dbReference type="GO" id="GO:0032977">
    <property type="term" value="F:membrane insertase activity"/>
    <property type="evidence" value="ECO:0007669"/>
    <property type="project" value="InterPro"/>
</dbReference>
<evidence type="ECO:0000256" key="1">
    <source>
        <dbReference type="ARBA" id="ARBA00004141"/>
    </source>
</evidence>
<accession>A0AAW1QJW0</accession>
<evidence type="ECO:0000313" key="10">
    <source>
        <dbReference type="Proteomes" id="UP001445335"/>
    </source>
</evidence>
<evidence type="ECO:0000256" key="7">
    <source>
        <dbReference type="SAM" id="Phobius"/>
    </source>
</evidence>
<dbReference type="InterPro" id="IPR028055">
    <property type="entry name" value="YidC/Oxa/ALB_C"/>
</dbReference>
<reference evidence="9 10" key="1">
    <citation type="journal article" date="2024" name="Nat. Commun.">
        <title>Phylogenomics reveals the evolutionary origins of lichenization in chlorophyte algae.</title>
        <authorList>
            <person name="Puginier C."/>
            <person name="Libourel C."/>
            <person name="Otte J."/>
            <person name="Skaloud P."/>
            <person name="Haon M."/>
            <person name="Grisel S."/>
            <person name="Petersen M."/>
            <person name="Berrin J.G."/>
            <person name="Delaux P.M."/>
            <person name="Dal Grande F."/>
            <person name="Keller J."/>
        </authorList>
    </citation>
    <scope>NUCLEOTIDE SEQUENCE [LARGE SCALE GENOMIC DNA]</scope>
    <source>
        <strain evidence="9 10">SAG 245.80</strain>
    </source>
</reference>
<protein>
    <recommendedName>
        <fullName evidence="8">Membrane insertase YidC/Oxa/ALB C-terminal domain-containing protein</fullName>
    </recommendedName>
</protein>
<evidence type="ECO:0000256" key="6">
    <source>
        <dbReference type="RuleBase" id="RU003945"/>
    </source>
</evidence>
<feature type="transmembrane region" description="Helical" evidence="7">
    <location>
        <begin position="141"/>
        <end position="160"/>
    </location>
</feature>
<keyword evidence="10" id="KW-1185">Reference proteome</keyword>
<name>A0AAW1QJW0_9CHLO</name>
<dbReference type="CDD" id="cd20069">
    <property type="entry name" value="5TM_Oxa1-like"/>
    <property type="match status" value="1"/>
</dbReference>
<keyword evidence="5 7" id="KW-0472">Membrane</keyword>
<dbReference type="PANTHER" id="PTHR12428">
    <property type="entry name" value="OXA1"/>
    <property type="match status" value="1"/>
</dbReference>
<evidence type="ECO:0000256" key="4">
    <source>
        <dbReference type="ARBA" id="ARBA00022989"/>
    </source>
</evidence>
<evidence type="ECO:0000256" key="5">
    <source>
        <dbReference type="ARBA" id="ARBA00023136"/>
    </source>
</evidence>
<gene>
    <name evidence="9" type="ORF">WJX81_004573</name>
</gene>
<dbReference type="PANTHER" id="PTHR12428:SF65">
    <property type="entry name" value="CYTOCHROME C OXIDASE ASSEMBLY PROTEIN COX18, MITOCHONDRIAL"/>
    <property type="match status" value="1"/>
</dbReference>
<comment type="similarity">
    <text evidence="6">Belongs to the OXA1/ALB3/YidC family.</text>
</comment>
<feature type="domain" description="Membrane insertase YidC/Oxa/ALB C-terminal" evidence="8">
    <location>
        <begin position="16"/>
        <end position="214"/>
    </location>
</feature>
<dbReference type="Pfam" id="PF02096">
    <property type="entry name" value="60KD_IMP"/>
    <property type="match status" value="1"/>
</dbReference>
<comment type="similarity">
    <text evidence="2">Belongs to the OXA1/ALB3/YidC (TC 2.A.9.2) family.</text>
</comment>
<dbReference type="GO" id="GO:0032979">
    <property type="term" value="P:protein insertion into mitochondrial inner membrane from matrix"/>
    <property type="evidence" value="ECO:0007669"/>
    <property type="project" value="TreeGrafter"/>
</dbReference>
<proteinExistence type="inferred from homology"/>
<dbReference type="NCBIfam" id="TIGR03592">
    <property type="entry name" value="yidC_oxa1_cterm"/>
    <property type="match status" value="1"/>
</dbReference>
<feature type="transmembrane region" description="Helical" evidence="7">
    <location>
        <begin position="16"/>
        <end position="39"/>
    </location>
</feature>
<dbReference type="GO" id="GO:0005743">
    <property type="term" value="C:mitochondrial inner membrane"/>
    <property type="evidence" value="ECO:0007669"/>
    <property type="project" value="TreeGrafter"/>
</dbReference>
<feature type="transmembrane region" description="Helical" evidence="7">
    <location>
        <begin position="181"/>
        <end position="201"/>
    </location>
</feature>
<feature type="transmembrane region" description="Helical" evidence="7">
    <location>
        <begin position="95"/>
        <end position="117"/>
    </location>
</feature>
<dbReference type="InterPro" id="IPR001708">
    <property type="entry name" value="YidC/ALB3/OXA1/COX18"/>
</dbReference>
<evidence type="ECO:0000256" key="3">
    <source>
        <dbReference type="ARBA" id="ARBA00022692"/>
    </source>
</evidence>
<evidence type="ECO:0000259" key="8">
    <source>
        <dbReference type="Pfam" id="PF02096"/>
    </source>
</evidence>
<dbReference type="EMBL" id="JALJOU010000097">
    <property type="protein sequence ID" value="KAK9821756.1"/>
    <property type="molecule type" value="Genomic_DNA"/>
</dbReference>